<dbReference type="SUPFAM" id="SSF52047">
    <property type="entry name" value="RNI-like"/>
    <property type="match status" value="1"/>
</dbReference>
<evidence type="ECO:0000256" key="2">
    <source>
        <dbReference type="ARBA" id="ARBA00022676"/>
    </source>
</evidence>
<evidence type="ECO:0000256" key="3">
    <source>
        <dbReference type="ARBA" id="ARBA00022679"/>
    </source>
</evidence>
<evidence type="ECO:0000256" key="5">
    <source>
        <dbReference type="ARBA" id="ARBA00033987"/>
    </source>
</evidence>
<keyword evidence="4" id="KW-0520">NAD</keyword>
<dbReference type="InterPro" id="IPR032675">
    <property type="entry name" value="LRR_dom_sf"/>
</dbReference>
<gene>
    <name evidence="8" type="ORF">PPERSA_12899</name>
</gene>
<evidence type="ECO:0000256" key="6">
    <source>
        <dbReference type="SAM" id="MobiDB-lite"/>
    </source>
</evidence>
<dbReference type="InParanoid" id="A0A0V0R1M7"/>
<dbReference type="GO" id="GO:0005730">
    <property type="term" value="C:nucleolus"/>
    <property type="evidence" value="ECO:0007669"/>
    <property type="project" value="TreeGrafter"/>
</dbReference>
<reference evidence="8 9" key="1">
    <citation type="journal article" date="2015" name="Sci. Rep.">
        <title>Genome of the facultative scuticociliatosis pathogen Pseudocohnilembus persalinus provides insight into its virulence through horizontal gene transfer.</title>
        <authorList>
            <person name="Xiong J."/>
            <person name="Wang G."/>
            <person name="Cheng J."/>
            <person name="Tian M."/>
            <person name="Pan X."/>
            <person name="Warren A."/>
            <person name="Jiang C."/>
            <person name="Yuan D."/>
            <person name="Miao W."/>
        </authorList>
    </citation>
    <scope>NUCLEOTIDE SEQUENCE [LARGE SCALE GENOMIC DNA]</scope>
    <source>
        <strain evidence="8">36N120E</strain>
    </source>
</reference>
<dbReference type="EMBL" id="LDAU01000063">
    <property type="protein sequence ID" value="KRX08418.1"/>
    <property type="molecule type" value="Genomic_DNA"/>
</dbReference>
<comment type="catalytic activity">
    <reaction evidence="5">
        <text>NAD(+) + (ADP-D-ribosyl)n-acceptor = nicotinamide + (ADP-D-ribosyl)n+1-acceptor + H(+).</text>
        <dbReference type="EC" id="2.4.2.30"/>
    </reaction>
</comment>
<dbReference type="PANTHER" id="PTHR10459">
    <property type="entry name" value="DNA LIGASE"/>
    <property type="match status" value="1"/>
</dbReference>
<evidence type="ECO:0000256" key="1">
    <source>
        <dbReference type="ARBA" id="ARBA00012020"/>
    </source>
</evidence>
<protein>
    <recommendedName>
        <fullName evidence="1">NAD(+) ADP-ribosyltransferase</fullName>
        <ecNumber evidence="1">2.4.2.30</ecNumber>
    </recommendedName>
</protein>
<dbReference type="InterPro" id="IPR008893">
    <property type="entry name" value="WGR_domain"/>
</dbReference>
<keyword evidence="2" id="KW-0328">Glycosyltransferase</keyword>
<feature type="region of interest" description="Disordered" evidence="6">
    <location>
        <begin position="359"/>
        <end position="399"/>
    </location>
</feature>
<dbReference type="GO" id="GO:0070212">
    <property type="term" value="P:protein poly-ADP-ribosylation"/>
    <property type="evidence" value="ECO:0007669"/>
    <property type="project" value="TreeGrafter"/>
</dbReference>
<sequence>MSQENMEKYAKVIKNDQEFNKYLRCKDEKKNQDKFYHIAVVQDKISNQYVLYIRFGKYGAKGQTNIQEFNQADWAIEEFNKILKDKMKAYKEEYNDDLQMFDNLKQNKMQEEEVQEGQGKSKKNNCNLVDPNVDNSELYKVHKANGLVYSSYLVEDTKFYKIQIIQSKKEPKNFYLISRYGKIGSNGKFTISKALKEQAAIEQYDQKYEQKVEMGNYQVEEDGNQDEDDDQQVEQSESEEEQKEQNKKSKILVKIADIFNIILIKLNIKSIERATVDESVPNSEEFIVYTSDGKIYSTYMVEDTKFYKIQVLQSKQKPKEFYFFSRYGKIDNIGKPSLSIQMTEQKAIQEFNSKYKQKVEKGNYQVEEEEEEDDDDDNDEDEEDSNDNSELQSDEEELREKEAYDSYIQRTQHYGDNANLPRFTPLKEQENGQKKFYDLIFFNINDKQKFAKLQLLHNKFDTSEEYYVHKRIGQQLSQETGELFCQPFKNLVQAKKYYEEQIQDLERKNYIQGKQVFPNSYDNLYKPIQKYKYLMLKKILQQQQLNKKIINNIYNNFLPKNFGFFIEVNGYLCKQVTEADKEEYLTVQELKFEVDYAVEFFKQAPKMLQKLPAPLITSLDVDFQIDEDGIDEERRHISKYIRNFPNLEHLKISYVEVGWTNEAAMRLLNSISLLTNLKSLNVCLFDVDKAHLIKFADRLKNLQHLQKFELHAGGMDEDIQIPYRQIKKKLKNLKQVKIFEGEDEELDSDYCEE</sequence>
<evidence type="ECO:0000313" key="9">
    <source>
        <dbReference type="Proteomes" id="UP000054937"/>
    </source>
</evidence>
<organism evidence="8 9">
    <name type="scientific">Pseudocohnilembus persalinus</name>
    <name type="common">Ciliate</name>
    <dbReference type="NCBI Taxonomy" id="266149"/>
    <lineage>
        <taxon>Eukaryota</taxon>
        <taxon>Sar</taxon>
        <taxon>Alveolata</taxon>
        <taxon>Ciliophora</taxon>
        <taxon>Intramacronucleata</taxon>
        <taxon>Oligohymenophorea</taxon>
        <taxon>Scuticociliatia</taxon>
        <taxon>Philasterida</taxon>
        <taxon>Pseudocohnilembidae</taxon>
        <taxon>Pseudocohnilembus</taxon>
    </lineage>
</organism>
<dbReference type="SUPFAM" id="SSF142921">
    <property type="entry name" value="WGR domain-like"/>
    <property type="match status" value="3"/>
</dbReference>
<dbReference type="PANTHER" id="PTHR10459:SF60">
    <property type="entry name" value="POLY [ADP-RIBOSE] POLYMERASE 2"/>
    <property type="match status" value="1"/>
</dbReference>
<dbReference type="GO" id="GO:0006302">
    <property type="term" value="P:double-strand break repair"/>
    <property type="evidence" value="ECO:0007669"/>
    <property type="project" value="TreeGrafter"/>
</dbReference>
<keyword evidence="9" id="KW-1185">Reference proteome</keyword>
<dbReference type="AlphaFoldDB" id="A0A0V0R1M7"/>
<feature type="domain" description="WGR" evidence="7">
    <location>
        <begin position="135"/>
        <end position="229"/>
    </location>
</feature>
<dbReference type="GO" id="GO:1990404">
    <property type="term" value="F:NAD+-protein mono-ADP-ribosyltransferase activity"/>
    <property type="evidence" value="ECO:0007669"/>
    <property type="project" value="TreeGrafter"/>
</dbReference>
<keyword evidence="3" id="KW-0808">Transferase</keyword>
<dbReference type="PROSITE" id="PS51977">
    <property type="entry name" value="WGR"/>
    <property type="match status" value="3"/>
</dbReference>
<evidence type="ECO:0000313" key="8">
    <source>
        <dbReference type="EMBL" id="KRX08418.1"/>
    </source>
</evidence>
<accession>A0A0V0R1M7</accession>
<dbReference type="Pfam" id="PF05406">
    <property type="entry name" value="WGR"/>
    <property type="match status" value="3"/>
</dbReference>
<dbReference type="EC" id="2.4.2.30" evidence="1"/>
<dbReference type="Proteomes" id="UP000054937">
    <property type="component" value="Unassembled WGS sequence"/>
</dbReference>
<dbReference type="SMART" id="SM00773">
    <property type="entry name" value="WGR"/>
    <property type="match status" value="3"/>
</dbReference>
<dbReference type="InterPro" id="IPR050800">
    <property type="entry name" value="ARTD/PARP"/>
</dbReference>
<dbReference type="Gene3D" id="3.80.10.10">
    <property type="entry name" value="Ribonuclease Inhibitor"/>
    <property type="match status" value="1"/>
</dbReference>
<evidence type="ECO:0000259" key="7">
    <source>
        <dbReference type="PROSITE" id="PS51977"/>
    </source>
</evidence>
<feature type="region of interest" description="Disordered" evidence="6">
    <location>
        <begin position="221"/>
        <end position="245"/>
    </location>
</feature>
<feature type="compositionally biased region" description="Acidic residues" evidence="6">
    <location>
        <begin position="366"/>
        <end position="397"/>
    </location>
</feature>
<proteinExistence type="predicted"/>
<evidence type="ECO:0000256" key="4">
    <source>
        <dbReference type="ARBA" id="ARBA00023027"/>
    </source>
</evidence>
<feature type="domain" description="WGR" evidence="7">
    <location>
        <begin position="285"/>
        <end position="376"/>
    </location>
</feature>
<dbReference type="InterPro" id="IPR036930">
    <property type="entry name" value="WGR_dom_sf"/>
</dbReference>
<feature type="compositionally biased region" description="Acidic residues" evidence="6">
    <location>
        <begin position="221"/>
        <end position="242"/>
    </location>
</feature>
<dbReference type="Gene3D" id="2.20.140.10">
    <property type="entry name" value="WGR domain"/>
    <property type="match status" value="1"/>
</dbReference>
<name>A0A0V0R1M7_PSEPJ</name>
<feature type="domain" description="WGR" evidence="7">
    <location>
        <begin position="9"/>
        <end position="109"/>
    </location>
</feature>
<comment type="caution">
    <text evidence="8">The sequence shown here is derived from an EMBL/GenBank/DDBJ whole genome shotgun (WGS) entry which is preliminary data.</text>
</comment>
<dbReference type="GO" id="GO:0003950">
    <property type="term" value="F:NAD+ poly-ADP-ribosyltransferase activity"/>
    <property type="evidence" value="ECO:0007669"/>
    <property type="project" value="UniProtKB-EC"/>
</dbReference>